<accession>A0A926D417</accession>
<evidence type="ECO:0000256" key="1">
    <source>
        <dbReference type="ARBA" id="ARBA00022723"/>
    </source>
</evidence>
<dbReference type="InterPro" id="IPR001714">
    <property type="entry name" value="Pept_M24_MAP"/>
</dbReference>
<protein>
    <submittedName>
        <fullName evidence="5">Aminopeptidase P family protein</fullName>
    </submittedName>
</protein>
<dbReference type="SUPFAM" id="SSF53092">
    <property type="entry name" value="Creatinase/prolidase N-terminal domain"/>
    <property type="match status" value="1"/>
</dbReference>
<dbReference type="SUPFAM" id="SSF55920">
    <property type="entry name" value="Creatinase/aminopeptidase"/>
    <property type="match status" value="1"/>
</dbReference>
<dbReference type="InterPro" id="IPR029149">
    <property type="entry name" value="Creatin/AminoP/Spt16_N"/>
</dbReference>
<dbReference type="GO" id="GO:0008235">
    <property type="term" value="F:metalloexopeptidase activity"/>
    <property type="evidence" value="ECO:0007669"/>
    <property type="project" value="UniProtKB-ARBA"/>
</dbReference>
<keyword evidence="1" id="KW-0479">Metal-binding</keyword>
<keyword evidence="5" id="KW-0645">Protease</keyword>
<dbReference type="PANTHER" id="PTHR46112:SF3">
    <property type="entry name" value="AMINOPEPTIDASE YPDF"/>
    <property type="match status" value="1"/>
</dbReference>
<dbReference type="GO" id="GO:0004177">
    <property type="term" value="F:aminopeptidase activity"/>
    <property type="evidence" value="ECO:0007669"/>
    <property type="project" value="UniProtKB-KW"/>
</dbReference>
<dbReference type="CDD" id="cd01092">
    <property type="entry name" value="APP-like"/>
    <property type="match status" value="1"/>
</dbReference>
<dbReference type="InterPro" id="IPR050659">
    <property type="entry name" value="Peptidase_M24B"/>
</dbReference>
<feature type="domain" description="Peptidase M24" evidence="3">
    <location>
        <begin position="133"/>
        <end position="335"/>
    </location>
</feature>
<dbReference type="RefSeq" id="WP_249315244.1">
    <property type="nucleotide sequence ID" value="NZ_JACRSR010000001.1"/>
</dbReference>
<dbReference type="Pfam" id="PF01321">
    <property type="entry name" value="Creatinase_N"/>
    <property type="match status" value="1"/>
</dbReference>
<dbReference type="EMBL" id="JACRSR010000001">
    <property type="protein sequence ID" value="MBC8531151.1"/>
    <property type="molecule type" value="Genomic_DNA"/>
</dbReference>
<dbReference type="AlphaFoldDB" id="A0A926D417"/>
<keyword evidence="2" id="KW-0378">Hydrolase</keyword>
<dbReference type="InterPro" id="IPR000994">
    <property type="entry name" value="Pept_M24"/>
</dbReference>
<dbReference type="PANTHER" id="PTHR46112">
    <property type="entry name" value="AMINOPEPTIDASE"/>
    <property type="match status" value="1"/>
</dbReference>
<evidence type="ECO:0000259" key="3">
    <source>
        <dbReference type="Pfam" id="PF00557"/>
    </source>
</evidence>
<reference evidence="5" key="1">
    <citation type="submission" date="2020-08" db="EMBL/GenBank/DDBJ databases">
        <title>Genome public.</title>
        <authorList>
            <person name="Liu C."/>
            <person name="Sun Q."/>
        </authorList>
    </citation>
    <scope>NUCLEOTIDE SEQUENCE</scope>
    <source>
        <strain evidence="5">NSJ-53</strain>
    </source>
</reference>
<dbReference type="PROSITE" id="PS00491">
    <property type="entry name" value="PROLINE_PEPTIDASE"/>
    <property type="match status" value="1"/>
</dbReference>
<comment type="caution">
    <text evidence="5">The sequence shown here is derived from an EMBL/GenBank/DDBJ whole genome shotgun (WGS) entry which is preliminary data.</text>
</comment>
<feature type="domain" description="Creatinase N-terminal" evidence="4">
    <location>
        <begin position="8"/>
        <end position="123"/>
    </location>
</feature>
<evidence type="ECO:0000313" key="5">
    <source>
        <dbReference type="EMBL" id="MBC8531151.1"/>
    </source>
</evidence>
<gene>
    <name evidence="5" type="ORF">H8696_04730</name>
</gene>
<evidence type="ECO:0000256" key="2">
    <source>
        <dbReference type="ARBA" id="ARBA00022801"/>
    </source>
</evidence>
<dbReference type="GO" id="GO:0046872">
    <property type="term" value="F:metal ion binding"/>
    <property type="evidence" value="ECO:0007669"/>
    <property type="project" value="UniProtKB-KW"/>
</dbReference>
<organism evidence="5 6">
    <name type="scientific">Gehongia tenuis</name>
    <dbReference type="NCBI Taxonomy" id="2763655"/>
    <lineage>
        <taxon>Bacteria</taxon>
        <taxon>Bacillati</taxon>
        <taxon>Bacillota</taxon>
        <taxon>Clostridia</taxon>
        <taxon>Christensenellales</taxon>
        <taxon>Christensenellaceae</taxon>
        <taxon>Gehongia</taxon>
    </lineage>
</organism>
<dbReference type="Proteomes" id="UP000623172">
    <property type="component" value="Unassembled WGS sequence"/>
</dbReference>
<name>A0A926D417_9FIRM</name>
<keyword evidence="6" id="KW-1185">Reference proteome</keyword>
<dbReference type="Gene3D" id="3.90.230.10">
    <property type="entry name" value="Creatinase/methionine aminopeptidase superfamily"/>
    <property type="match status" value="1"/>
</dbReference>
<dbReference type="Pfam" id="PF00557">
    <property type="entry name" value="Peptidase_M24"/>
    <property type="match status" value="1"/>
</dbReference>
<proteinExistence type="predicted"/>
<keyword evidence="5" id="KW-0031">Aminopeptidase</keyword>
<dbReference type="InterPro" id="IPR036005">
    <property type="entry name" value="Creatinase/aminopeptidase-like"/>
</dbReference>
<dbReference type="InterPro" id="IPR001131">
    <property type="entry name" value="Peptidase_M24B_aminopep-P_CS"/>
</dbReference>
<dbReference type="InterPro" id="IPR000587">
    <property type="entry name" value="Creatinase_N"/>
</dbReference>
<evidence type="ECO:0000259" key="4">
    <source>
        <dbReference type="Pfam" id="PF01321"/>
    </source>
</evidence>
<sequence>MRREKIECLNGNGWDAVLVSKPASVLYLTGFGGEGMLLVRGRDLVMFTDSRFDEQAVQEIPDIPVVLWELTAKMDAVSAKVRELGIKKLGIEEHVLDYGTYQALTAGGGFECVPVGQAVDALRYAKDEEEIDNMQRAVRIAEKAFMQVLGIIRPGITERRVGAELEYAMRRLGGQGVSFDPIVASGPINGAIPHNQPTDRVLQRGDLVTMDFGCRLGGYCSDLTRTVAIGEPDPKLREIYQIVLDAQLKAIDALAAGKRGCDVDGVARRYIEQKGYGKYFGHGLGHSLGLEIHEDPRLSPRDETILKDGMAVTVEPGIYIPGLGGVRIEDDCIVKNGGCLDLVSAPKGWISL</sequence>
<dbReference type="PRINTS" id="PR00599">
    <property type="entry name" value="MAPEPTIDASE"/>
</dbReference>
<dbReference type="Gene3D" id="3.40.350.10">
    <property type="entry name" value="Creatinase/prolidase N-terminal domain"/>
    <property type="match status" value="1"/>
</dbReference>
<evidence type="ECO:0000313" key="6">
    <source>
        <dbReference type="Proteomes" id="UP000623172"/>
    </source>
</evidence>